<evidence type="ECO:0000256" key="5">
    <source>
        <dbReference type="ARBA" id="ARBA00022723"/>
    </source>
</evidence>
<keyword evidence="6 14" id="KW-0227">DNA damage</keyword>
<evidence type="ECO:0000256" key="8">
    <source>
        <dbReference type="ARBA" id="ARBA00022833"/>
    </source>
</evidence>
<dbReference type="GO" id="GO:0006289">
    <property type="term" value="P:nucleotide-excision repair"/>
    <property type="evidence" value="ECO:0007669"/>
    <property type="project" value="UniProtKB-UniRule"/>
</dbReference>
<sequence>MNSVDASEHYELNATELAPSLLTIVLDTNPHAWASLESSLPLTKAVANLLVFINAHLACNYANEVAVVASHTTKATWLYPVHDDDVSQQQPADADGDVAMNGENGTGSQTNKYRPFRMVEERVTQRLKQLLDSTNSDDLRGNTSTMLAGALTLALSNINRQTIAWAEKHGGADLEDAAGDGGTGGGNAGSTGPGRYSASNDEERLQSRILIVSVSGSSDSAHQYIPVMNSIFACQRLHIPIDVCKLSGDAVFLQQACDATKGVYMALSEPRGLLQYLMMAFLPDQRSRKHLVLPTRVDVDFRAACFCHRRVVDIGYVCSICLSIFCEPPPDNECLTCGTPLDVGDFGSKPALIPRKKKKKKRVNGTSTVGTPMSTGTPPPGFG</sequence>
<keyword evidence="17" id="KW-1185">Reference proteome</keyword>
<dbReference type="GO" id="GO:0008270">
    <property type="term" value="F:zinc ion binding"/>
    <property type="evidence" value="ECO:0007669"/>
    <property type="project" value="UniProtKB-KW"/>
</dbReference>
<dbReference type="Proteomes" id="UP001148312">
    <property type="component" value="Unassembled WGS sequence"/>
</dbReference>
<keyword evidence="5 14" id="KW-0479">Metal-binding</keyword>
<name>A0A9X0BXW7_9EURO</name>
<evidence type="ECO:0000256" key="14">
    <source>
        <dbReference type="RuleBase" id="RU368090"/>
    </source>
</evidence>
<keyword evidence="12 14" id="KW-0539">Nucleus</keyword>
<protein>
    <recommendedName>
        <fullName evidence="4 14">General transcription and DNA repair factor IIH subunit TFB4</fullName>
        <shortName evidence="14">TFIIH subunit TFB4</shortName>
    </recommendedName>
    <alternativeName>
        <fullName evidence="13 14">RNA polymerase II transcription factor B subunit 4</fullName>
    </alternativeName>
</protein>
<dbReference type="EMBL" id="JAPWDQ010000004">
    <property type="protein sequence ID" value="KAJ5488909.1"/>
    <property type="molecule type" value="Genomic_DNA"/>
</dbReference>
<proteinExistence type="inferred from homology"/>
<dbReference type="InterPro" id="IPR036465">
    <property type="entry name" value="vWFA_dom_sf"/>
</dbReference>
<evidence type="ECO:0000256" key="10">
    <source>
        <dbReference type="ARBA" id="ARBA00023163"/>
    </source>
</evidence>
<evidence type="ECO:0000256" key="2">
    <source>
        <dbReference type="ARBA" id="ARBA00004123"/>
    </source>
</evidence>
<keyword evidence="11 14" id="KW-0234">DNA repair</keyword>
<feature type="region of interest" description="Disordered" evidence="15">
    <location>
        <begin position="174"/>
        <end position="199"/>
    </location>
</feature>
<accession>A0A9X0BXW7</accession>
<evidence type="ECO:0000256" key="11">
    <source>
        <dbReference type="ARBA" id="ARBA00023204"/>
    </source>
</evidence>
<comment type="function">
    <text evidence="1 14">Component of the general transcription and DNA repair factor IIH (TFIIH) core complex, which is involved in general and transcription-coupled nucleotide excision repair (NER) of damaged DNA and, when complexed to TFIIK, in RNA transcription by RNA polymerase II. In NER, TFIIH acts by opening DNA around the lesion to allow the excision of the damaged oligonucleotide and its replacement by a new DNA fragment. In transcription, TFIIH has an essential role in transcription initiation. When the pre-initiation complex (PIC) has been established, TFIIH is required for promoter opening and promoter escape. Phosphorylation of the C-terminal tail (CTD) of the largest subunit of RNA polymerase II by the kinase module TFIIK controls the initiation of transcription.</text>
</comment>
<dbReference type="PANTHER" id="PTHR12831:SF0">
    <property type="entry name" value="GENERAL TRANSCRIPTION FACTOR IIH SUBUNIT 3"/>
    <property type="match status" value="1"/>
</dbReference>
<reference evidence="16" key="2">
    <citation type="journal article" date="2023" name="IMA Fungus">
        <title>Comparative genomic study of the Penicillium genus elucidates a diverse pangenome and 15 lateral gene transfer events.</title>
        <authorList>
            <person name="Petersen C."/>
            <person name="Sorensen T."/>
            <person name="Nielsen M.R."/>
            <person name="Sondergaard T.E."/>
            <person name="Sorensen J.L."/>
            <person name="Fitzpatrick D.A."/>
            <person name="Frisvad J.C."/>
            <person name="Nielsen K.L."/>
        </authorList>
    </citation>
    <scope>NUCLEOTIDE SEQUENCE</scope>
    <source>
        <strain evidence="16">IBT 30728</strain>
    </source>
</reference>
<comment type="subunit">
    <text evidence="14">Component of the 7-subunit TFIIH core complex composed of XPB/SSL2, XPD/RAD3, SSL1, TFB1, TFB2, TFB4 and TFB5, which is active in NER. The core complex associates with the 3-subunit CTD-kinase module TFIIK composed of CCL1, KIN28 and TFB3 to form the 10-subunit holoenzyme (holo-TFIIH) active in transcription.</text>
</comment>
<evidence type="ECO:0000256" key="15">
    <source>
        <dbReference type="SAM" id="MobiDB-lite"/>
    </source>
</evidence>
<feature type="compositionally biased region" description="Low complexity" evidence="15">
    <location>
        <begin position="365"/>
        <end position="376"/>
    </location>
</feature>
<dbReference type="GO" id="GO:0006355">
    <property type="term" value="P:regulation of DNA-templated transcription"/>
    <property type="evidence" value="ECO:0007669"/>
    <property type="project" value="InterPro"/>
</dbReference>
<evidence type="ECO:0000256" key="3">
    <source>
        <dbReference type="ARBA" id="ARBA00005273"/>
    </source>
</evidence>
<evidence type="ECO:0000256" key="6">
    <source>
        <dbReference type="ARBA" id="ARBA00022763"/>
    </source>
</evidence>
<evidence type="ECO:0000256" key="13">
    <source>
        <dbReference type="ARBA" id="ARBA00033341"/>
    </source>
</evidence>
<keyword evidence="8 14" id="KW-0862">Zinc</keyword>
<gene>
    <name evidence="16" type="ORF">N7539_003799</name>
</gene>
<dbReference type="GO" id="GO:0000439">
    <property type="term" value="C:transcription factor TFIIH core complex"/>
    <property type="evidence" value="ECO:0007669"/>
    <property type="project" value="UniProtKB-UniRule"/>
</dbReference>
<dbReference type="Gene3D" id="3.40.50.410">
    <property type="entry name" value="von Willebrand factor, type A domain"/>
    <property type="match status" value="1"/>
</dbReference>
<comment type="caution">
    <text evidence="16">The sequence shown here is derived from an EMBL/GenBank/DDBJ whole genome shotgun (WGS) entry which is preliminary data.</text>
</comment>
<dbReference type="GeneID" id="81623650"/>
<dbReference type="RefSeq" id="XP_056790942.1">
    <property type="nucleotide sequence ID" value="XM_056933401.1"/>
</dbReference>
<reference evidence="16" key="1">
    <citation type="submission" date="2022-12" db="EMBL/GenBank/DDBJ databases">
        <authorList>
            <person name="Petersen C."/>
        </authorList>
    </citation>
    <scope>NUCLEOTIDE SEQUENCE</scope>
    <source>
        <strain evidence="16">IBT 30728</strain>
    </source>
</reference>
<evidence type="ECO:0000313" key="17">
    <source>
        <dbReference type="Proteomes" id="UP001148312"/>
    </source>
</evidence>
<evidence type="ECO:0000313" key="16">
    <source>
        <dbReference type="EMBL" id="KAJ5488909.1"/>
    </source>
</evidence>
<dbReference type="FunFam" id="3.40.50.410:FF:000084">
    <property type="entry name" value="Transcription factor TFIIH subunit Tfb4, putative"/>
    <property type="match status" value="1"/>
</dbReference>
<dbReference type="GO" id="GO:0005675">
    <property type="term" value="C:transcription factor TFIIH holo complex"/>
    <property type="evidence" value="ECO:0007669"/>
    <property type="project" value="UniProtKB-UniRule"/>
</dbReference>
<feature type="compositionally biased region" description="Gly residues" evidence="15">
    <location>
        <begin position="179"/>
        <end position="192"/>
    </location>
</feature>
<evidence type="ECO:0000256" key="9">
    <source>
        <dbReference type="ARBA" id="ARBA00023015"/>
    </source>
</evidence>
<evidence type="ECO:0000256" key="12">
    <source>
        <dbReference type="ARBA" id="ARBA00023242"/>
    </source>
</evidence>
<keyword evidence="9 14" id="KW-0805">Transcription regulation</keyword>
<dbReference type="AlphaFoldDB" id="A0A9X0BXW7"/>
<dbReference type="InterPro" id="IPR004600">
    <property type="entry name" value="TFIIH_Tfb4/GTF2H3"/>
</dbReference>
<feature type="region of interest" description="Disordered" evidence="15">
    <location>
        <begin position="355"/>
        <end position="383"/>
    </location>
</feature>
<dbReference type="Pfam" id="PF03850">
    <property type="entry name" value="Tfb4"/>
    <property type="match status" value="1"/>
</dbReference>
<organism evidence="16 17">
    <name type="scientific">Penicillium diatomitis</name>
    <dbReference type="NCBI Taxonomy" id="2819901"/>
    <lineage>
        <taxon>Eukaryota</taxon>
        <taxon>Fungi</taxon>
        <taxon>Dikarya</taxon>
        <taxon>Ascomycota</taxon>
        <taxon>Pezizomycotina</taxon>
        <taxon>Eurotiomycetes</taxon>
        <taxon>Eurotiomycetidae</taxon>
        <taxon>Eurotiales</taxon>
        <taxon>Aspergillaceae</taxon>
        <taxon>Penicillium</taxon>
    </lineage>
</organism>
<comment type="subcellular location">
    <subcellularLocation>
        <location evidence="2 14">Nucleus</location>
    </subcellularLocation>
</comment>
<keyword evidence="10 14" id="KW-0804">Transcription</keyword>
<keyword evidence="7 14" id="KW-0863">Zinc-finger</keyword>
<evidence type="ECO:0000256" key="1">
    <source>
        <dbReference type="ARBA" id="ARBA00002817"/>
    </source>
</evidence>
<comment type="similarity">
    <text evidence="3 14">Belongs to the TFB4 family.</text>
</comment>
<dbReference type="PANTHER" id="PTHR12831">
    <property type="entry name" value="TRANSCRIPTION INITIATION FACTOR IIH TFIIH , POLYPEPTIDE 3-RELATED"/>
    <property type="match status" value="1"/>
</dbReference>
<evidence type="ECO:0000256" key="7">
    <source>
        <dbReference type="ARBA" id="ARBA00022771"/>
    </source>
</evidence>
<evidence type="ECO:0000256" key="4">
    <source>
        <dbReference type="ARBA" id="ARBA00021280"/>
    </source>
</evidence>